<dbReference type="InterPro" id="IPR000858">
    <property type="entry name" value="S_locus_glycoprot_dom"/>
</dbReference>
<evidence type="ECO:0000259" key="6">
    <source>
        <dbReference type="PROSITE" id="PS50927"/>
    </source>
</evidence>
<dbReference type="FunFam" id="2.90.10.10:FF:000004">
    <property type="entry name" value="G-type lectin S-receptor-like serine/threonine-protein kinase"/>
    <property type="match status" value="1"/>
</dbReference>
<accession>A0AA87ZKZ4</accession>
<evidence type="ECO:0000256" key="5">
    <source>
        <dbReference type="SAM" id="SignalP"/>
    </source>
</evidence>
<dbReference type="PIRSF" id="PIRSF002686">
    <property type="entry name" value="SLG"/>
    <property type="match status" value="1"/>
</dbReference>
<keyword evidence="3" id="KW-1015">Disulfide bond</keyword>
<dbReference type="CDD" id="cd01098">
    <property type="entry name" value="PAN_AP_plant"/>
    <property type="match status" value="1"/>
</dbReference>
<dbReference type="CDD" id="cd00028">
    <property type="entry name" value="B_lectin"/>
    <property type="match status" value="1"/>
</dbReference>
<feature type="domain" description="Bulb-type lectin" evidence="6">
    <location>
        <begin position="26"/>
        <end position="147"/>
    </location>
</feature>
<evidence type="ECO:0000256" key="2">
    <source>
        <dbReference type="ARBA" id="ARBA00022729"/>
    </source>
</evidence>
<sequence>MAMFFSMMLITVVISLFLFQTVSSSIDFIGSSQSIKDGTTWVSKEEMFEFGFFSLGNSKNRYVGIWLKKIPVQTVVWVANRCNPINDSSGLFTVNPNGSLVLSSQNKSVVWFANSSKLAKKPIAQLLDTGNLVLREEGDINTENYLWQSFDYSSDTALPWMKFGWDSRRGLNRRLTAWKNWDDPCPGDLSFGFPDEPDIYPEMYLMEGTTTYYRSGPWNGISFSGSPDVRPNQLFDSHFVNDGDEFYYMYNIKNNSLISIIVLNQTKSACQRLLWMEGDRSWRLYVSAPKDDCDNYGRCGANSNCIIGDAMGCECLKGFKPKSPQKWDLRDWSEGCVRNNRLNCPKEKEKDEDGFLKLDGIKMPDTRDTWFNGSMNLKEFRVKCLDNCSCVAYSNHDIREKGRAVGSGLVI</sequence>
<dbReference type="SUPFAM" id="SSF51110">
    <property type="entry name" value="alpha-D-mannose-specific plant lectins"/>
    <property type="match status" value="1"/>
</dbReference>
<dbReference type="InterPro" id="IPR035446">
    <property type="entry name" value="SLSG/EP1"/>
</dbReference>
<evidence type="ECO:0000256" key="4">
    <source>
        <dbReference type="ARBA" id="ARBA00023180"/>
    </source>
</evidence>
<dbReference type="Gene3D" id="2.90.10.10">
    <property type="entry name" value="Bulb-type lectin domain"/>
    <property type="match status" value="1"/>
</dbReference>
<dbReference type="InterPro" id="IPR003609">
    <property type="entry name" value="Pan_app"/>
</dbReference>
<gene>
    <name evidence="7" type="ORF">TIFTF001_051661</name>
</gene>
<dbReference type="PROSITE" id="PS50927">
    <property type="entry name" value="BULB_LECTIN"/>
    <property type="match status" value="1"/>
</dbReference>
<evidence type="ECO:0000313" key="7">
    <source>
        <dbReference type="EMBL" id="GMN28423.1"/>
    </source>
</evidence>
<dbReference type="Pfam" id="PF08276">
    <property type="entry name" value="PAN_2"/>
    <property type="match status" value="1"/>
</dbReference>
<reference evidence="7" key="1">
    <citation type="submission" date="2023-07" db="EMBL/GenBank/DDBJ databases">
        <title>draft genome sequence of fig (Ficus carica).</title>
        <authorList>
            <person name="Takahashi T."/>
            <person name="Nishimura K."/>
        </authorList>
    </citation>
    <scope>NUCLEOTIDE SEQUENCE</scope>
</reference>
<dbReference type="InterPro" id="IPR001480">
    <property type="entry name" value="Bulb-type_lectin_dom"/>
</dbReference>
<dbReference type="EMBL" id="BTGU01009804">
    <property type="protein sequence ID" value="GMN28423.1"/>
    <property type="molecule type" value="Genomic_DNA"/>
</dbReference>
<keyword evidence="4" id="KW-0325">Glycoprotein</keyword>
<dbReference type="InterPro" id="IPR036426">
    <property type="entry name" value="Bulb-type_lectin_dom_sf"/>
</dbReference>
<dbReference type="AlphaFoldDB" id="A0AA87ZKZ4"/>
<evidence type="ECO:0000256" key="1">
    <source>
        <dbReference type="ARBA" id="ARBA00003061"/>
    </source>
</evidence>
<dbReference type="GO" id="GO:0048544">
    <property type="term" value="P:recognition of pollen"/>
    <property type="evidence" value="ECO:0007669"/>
    <property type="project" value="InterPro"/>
</dbReference>
<proteinExistence type="predicted"/>
<name>A0AA87ZKZ4_FICCA</name>
<comment type="caution">
    <text evidence="7">The sequence shown here is derived from an EMBL/GenBank/DDBJ whole genome shotgun (WGS) entry which is preliminary data.</text>
</comment>
<dbReference type="SMART" id="SM00108">
    <property type="entry name" value="B_lectin"/>
    <property type="match status" value="1"/>
</dbReference>
<protein>
    <recommendedName>
        <fullName evidence="6">Bulb-type lectin domain-containing protein</fullName>
    </recommendedName>
</protein>
<evidence type="ECO:0000256" key="3">
    <source>
        <dbReference type="ARBA" id="ARBA00023157"/>
    </source>
</evidence>
<dbReference type="Proteomes" id="UP001187192">
    <property type="component" value="Unassembled WGS sequence"/>
</dbReference>
<feature type="signal peptide" evidence="5">
    <location>
        <begin position="1"/>
        <end position="24"/>
    </location>
</feature>
<dbReference type="Pfam" id="PF00954">
    <property type="entry name" value="S_locus_glycop"/>
    <property type="match status" value="1"/>
</dbReference>
<dbReference type="PANTHER" id="PTHR32444:SF234">
    <property type="entry name" value="RECEPTOR-LIKE SERINE_THREONINE-PROTEIN KINASE"/>
    <property type="match status" value="1"/>
</dbReference>
<comment type="function">
    <text evidence="1">Involved in sporophytic self-incompatibility system (the inability of flowering plants to achieve self-fertilization).</text>
</comment>
<keyword evidence="8" id="KW-1185">Reference proteome</keyword>
<organism evidence="7 8">
    <name type="scientific">Ficus carica</name>
    <name type="common">Common fig</name>
    <dbReference type="NCBI Taxonomy" id="3494"/>
    <lineage>
        <taxon>Eukaryota</taxon>
        <taxon>Viridiplantae</taxon>
        <taxon>Streptophyta</taxon>
        <taxon>Embryophyta</taxon>
        <taxon>Tracheophyta</taxon>
        <taxon>Spermatophyta</taxon>
        <taxon>Magnoliopsida</taxon>
        <taxon>eudicotyledons</taxon>
        <taxon>Gunneridae</taxon>
        <taxon>Pentapetalae</taxon>
        <taxon>rosids</taxon>
        <taxon>fabids</taxon>
        <taxon>Rosales</taxon>
        <taxon>Moraceae</taxon>
        <taxon>Ficeae</taxon>
        <taxon>Ficus</taxon>
    </lineage>
</organism>
<keyword evidence="2 5" id="KW-0732">Signal</keyword>
<feature type="chain" id="PRO_5041635168" description="Bulb-type lectin domain-containing protein" evidence="5">
    <location>
        <begin position="25"/>
        <end position="411"/>
    </location>
</feature>
<dbReference type="PANTHER" id="PTHR32444">
    <property type="entry name" value="BULB-TYPE LECTIN DOMAIN-CONTAINING PROTEIN"/>
    <property type="match status" value="1"/>
</dbReference>
<evidence type="ECO:0000313" key="8">
    <source>
        <dbReference type="Proteomes" id="UP001187192"/>
    </source>
</evidence>
<dbReference type="Pfam" id="PF01453">
    <property type="entry name" value="B_lectin"/>
    <property type="match status" value="1"/>
</dbReference>